<dbReference type="Proteomes" id="UP000518887">
    <property type="component" value="Unassembled WGS sequence"/>
</dbReference>
<reference evidence="1 2" key="1">
    <citation type="submission" date="2020-08" db="EMBL/GenBank/DDBJ databases">
        <title>Genomic Encyclopedia of Type Strains, Phase IV (KMG-IV): sequencing the most valuable type-strain genomes for metagenomic binning, comparative biology and taxonomic classification.</title>
        <authorList>
            <person name="Goeker M."/>
        </authorList>
    </citation>
    <scope>NUCLEOTIDE SEQUENCE [LARGE SCALE GENOMIC DNA]</scope>
    <source>
        <strain evidence="1 2">DSM 103462</strain>
    </source>
</reference>
<name>A0A7W8GBT4_9SPIR</name>
<evidence type="ECO:0000313" key="1">
    <source>
        <dbReference type="EMBL" id="MBB5227421.1"/>
    </source>
</evidence>
<keyword evidence="2" id="KW-1185">Reference proteome</keyword>
<dbReference type="RefSeq" id="WP_184661640.1">
    <property type="nucleotide sequence ID" value="NZ_JACHFQ010000011.1"/>
</dbReference>
<organism evidence="1 2">
    <name type="scientific">Treponema ruminis</name>
    <dbReference type="NCBI Taxonomy" id="744515"/>
    <lineage>
        <taxon>Bacteria</taxon>
        <taxon>Pseudomonadati</taxon>
        <taxon>Spirochaetota</taxon>
        <taxon>Spirochaetia</taxon>
        <taxon>Spirochaetales</taxon>
        <taxon>Treponemataceae</taxon>
        <taxon>Treponema</taxon>
    </lineage>
</organism>
<evidence type="ECO:0000313" key="2">
    <source>
        <dbReference type="Proteomes" id="UP000518887"/>
    </source>
</evidence>
<comment type="caution">
    <text evidence="1">The sequence shown here is derived from an EMBL/GenBank/DDBJ whole genome shotgun (WGS) entry which is preliminary data.</text>
</comment>
<proteinExistence type="predicted"/>
<gene>
    <name evidence="1" type="ORF">HNP76_002821</name>
</gene>
<accession>A0A7W8GBT4</accession>
<dbReference type="EMBL" id="JACHFQ010000011">
    <property type="protein sequence ID" value="MBB5227421.1"/>
    <property type="molecule type" value="Genomic_DNA"/>
</dbReference>
<dbReference type="AlphaFoldDB" id="A0A7W8GBT4"/>
<sequence length="369" mass="42493">MPYKYETLKFMGSNGGFYPLKSTTPQSNSIAVKKGGRIEYFPLTSDPSRMANGLRLRNNGINYGFTKILPNIVVINYFFSEKIYSIQNGLFTLIGEYDYSGSFNWWRTRVVYEKKSGVYFFIQEGGASITRATKFRIGASVDGININWIEREITSDETHYDYWIVDYFYDKYILGGLSFYNDHGRKVQYQSYSFQLSAGQITNFGIQASRQNIDAIAYLSDDELTYKRTVSVSRTMYLSVTTQAIVEEAWTDQGELHDRRYFYLQPTRYGNVSFFAFRESNPECTYTVSSPLFDNQLSFPGRIAANKDADFVYEPYSDKIVGFNRDYPHGDILYMENYDGTGRINNVNNGFTAIDPYPKITFAGYGHPE</sequence>
<protein>
    <submittedName>
        <fullName evidence="1">Uncharacterized protein</fullName>
    </submittedName>
</protein>